<dbReference type="GeneID" id="83220047"/>
<protein>
    <recommendedName>
        <fullName evidence="3">RING-type domain-containing protein</fullName>
    </recommendedName>
</protein>
<feature type="region of interest" description="Disordered" evidence="2">
    <location>
        <begin position="116"/>
        <end position="152"/>
    </location>
</feature>
<evidence type="ECO:0000313" key="5">
    <source>
        <dbReference type="Proteomes" id="UP001234581"/>
    </source>
</evidence>
<keyword evidence="1" id="KW-0863">Zinc-finger</keyword>
<dbReference type="Gene3D" id="3.30.40.10">
    <property type="entry name" value="Zinc/RING finger domain, C3HC4 (zinc finger)"/>
    <property type="match status" value="1"/>
</dbReference>
<proteinExistence type="predicted"/>
<name>A0AAD7XRH4_9FUNG</name>
<gene>
    <name evidence="4" type="ORF">O0I10_012713</name>
</gene>
<dbReference type="RefSeq" id="XP_058336639.1">
    <property type="nucleotide sequence ID" value="XM_058492601.1"/>
</dbReference>
<keyword evidence="1" id="KW-0479">Metal-binding</keyword>
<dbReference type="EMBL" id="JARTCD010000148">
    <property type="protein sequence ID" value="KAJ8651725.1"/>
    <property type="molecule type" value="Genomic_DNA"/>
</dbReference>
<feature type="compositionally biased region" description="Basic residues" evidence="2">
    <location>
        <begin position="121"/>
        <end position="130"/>
    </location>
</feature>
<dbReference type="GO" id="GO:0008270">
    <property type="term" value="F:zinc ion binding"/>
    <property type="evidence" value="ECO:0007669"/>
    <property type="project" value="UniProtKB-KW"/>
</dbReference>
<reference evidence="4 5" key="1">
    <citation type="submission" date="2023-03" db="EMBL/GenBank/DDBJ databases">
        <title>Genome sequence of Lichtheimia ornata CBS 291.66.</title>
        <authorList>
            <person name="Mohabir J.T."/>
            <person name="Shea T.P."/>
            <person name="Kurbessoian T."/>
            <person name="Berby B."/>
            <person name="Fontaine J."/>
            <person name="Livny J."/>
            <person name="Gnirke A."/>
            <person name="Stajich J.E."/>
            <person name="Cuomo C.A."/>
        </authorList>
    </citation>
    <scope>NUCLEOTIDE SEQUENCE [LARGE SCALE GENOMIC DNA]</scope>
    <source>
        <strain evidence="4">CBS 291.66</strain>
    </source>
</reference>
<comment type="caution">
    <text evidence="4">The sequence shown here is derived from an EMBL/GenBank/DDBJ whole genome shotgun (WGS) entry which is preliminary data.</text>
</comment>
<dbReference type="PROSITE" id="PS50089">
    <property type="entry name" value="ZF_RING_2"/>
    <property type="match status" value="1"/>
</dbReference>
<dbReference type="Proteomes" id="UP001234581">
    <property type="component" value="Unassembled WGS sequence"/>
</dbReference>
<dbReference type="SMART" id="SM00184">
    <property type="entry name" value="RING"/>
    <property type="match status" value="1"/>
</dbReference>
<dbReference type="CDD" id="cd16448">
    <property type="entry name" value="RING-H2"/>
    <property type="match status" value="1"/>
</dbReference>
<dbReference type="Pfam" id="PF13639">
    <property type="entry name" value="zf-RING_2"/>
    <property type="match status" value="1"/>
</dbReference>
<feature type="compositionally biased region" description="Low complexity" evidence="2">
    <location>
        <begin position="26"/>
        <end position="50"/>
    </location>
</feature>
<feature type="region of interest" description="Disordered" evidence="2">
    <location>
        <begin position="26"/>
        <end position="51"/>
    </location>
</feature>
<dbReference type="InterPro" id="IPR013083">
    <property type="entry name" value="Znf_RING/FYVE/PHD"/>
</dbReference>
<sequence length="257" mass="28368">MPLVHLSPYCQQQNCPIAASSSSSTTPLMSSYSTPAPSSSSSNTCSDPNNMITHTTISLRKRRMPCQRRRKTHYCYGCEAKVWVHLHSDTLVPICHRCLGAFVVAIREGSSASVQAAPASARHHHRHHHPLPTPPTPPASAATTTTSTSVSPNICTQDPSSHVSLFERLVHCFPIKRTTTATTTTCPVPRPLDYNDVCPICYDTLVSQHEQPVHLAPCMHTFHRACIEQWILGYKTTCPYCCQPTSLSRIQAIDTMH</sequence>
<feature type="domain" description="RING-type" evidence="3">
    <location>
        <begin position="198"/>
        <end position="241"/>
    </location>
</feature>
<evidence type="ECO:0000259" key="3">
    <source>
        <dbReference type="PROSITE" id="PS50089"/>
    </source>
</evidence>
<feature type="compositionally biased region" description="Low complexity" evidence="2">
    <location>
        <begin position="139"/>
        <end position="149"/>
    </location>
</feature>
<dbReference type="InterPro" id="IPR001841">
    <property type="entry name" value="Znf_RING"/>
</dbReference>
<dbReference type="AlphaFoldDB" id="A0AAD7XRH4"/>
<keyword evidence="1" id="KW-0862">Zinc</keyword>
<dbReference type="SUPFAM" id="SSF57850">
    <property type="entry name" value="RING/U-box"/>
    <property type="match status" value="1"/>
</dbReference>
<evidence type="ECO:0000313" key="4">
    <source>
        <dbReference type="EMBL" id="KAJ8651725.1"/>
    </source>
</evidence>
<accession>A0AAD7XRH4</accession>
<evidence type="ECO:0000256" key="2">
    <source>
        <dbReference type="SAM" id="MobiDB-lite"/>
    </source>
</evidence>
<keyword evidence="5" id="KW-1185">Reference proteome</keyword>
<organism evidence="4 5">
    <name type="scientific">Lichtheimia ornata</name>
    <dbReference type="NCBI Taxonomy" id="688661"/>
    <lineage>
        <taxon>Eukaryota</taxon>
        <taxon>Fungi</taxon>
        <taxon>Fungi incertae sedis</taxon>
        <taxon>Mucoromycota</taxon>
        <taxon>Mucoromycotina</taxon>
        <taxon>Mucoromycetes</taxon>
        <taxon>Mucorales</taxon>
        <taxon>Lichtheimiaceae</taxon>
        <taxon>Lichtheimia</taxon>
    </lineage>
</organism>
<evidence type="ECO:0000256" key="1">
    <source>
        <dbReference type="PROSITE-ProRule" id="PRU00175"/>
    </source>
</evidence>